<protein>
    <submittedName>
        <fullName evidence="9">Biotin transporter BioY</fullName>
    </submittedName>
</protein>
<feature type="transmembrane region" description="Helical" evidence="8">
    <location>
        <begin position="182"/>
        <end position="199"/>
    </location>
</feature>
<feature type="transmembrane region" description="Helical" evidence="8">
    <location>
        <begin position="25"/>
        <end position="46"/>
    </location>
</feature>
<dbReference type="EMBL" id="JBHSHC010000138">
    <property type="protein sequence ID" value="MFC4769583.1"/>
    <property type="molecule type" value="Genomic_DNA"/>
</dbReference>
<evidence type="ECO:0000313" key="10">
    <source>
        <dbReference type="Proteomes" id="UP001596002"/>
    </source>
</evidence>
<comment type="subcellular location">
    <subcellularLocation>
        <location evidence="1">Cell membrane</location>
        <topology evidence="1">Multi-pass membrane protein</topology>
    </subcellularLocation>
</comment>
<comment type="caution">
    <text evidence="9">The sequence shown here is derived from an EMBL/GenBank/DDBJ whole genome shotgun (WGS) entry which is preliminary data.</text>
</comment>
<proteinExistence type="inferred from homology"/>
<evidence type="ECO:0000256" key="4">
    <source>
        <dbReference type="ARBA" id="ARBA00022475"/>
    </source>
</evidence>
<accession>A0ABV9Q6W0</accession>
<dbReference type="PANTHER" id="PTHR34295:SF4">
    <property type="entry name" value="BIOTIN TRANSPORTER BIOY-RELATED"/>
    <property type="match status" value="1"/>
</dbReference>
<name>A0ABV9Q6W0_9BACL</name>
<dbReference type="InterPro" id="IPR003784">
    <property type="entry name" value="BioY"/>
</dbReference>
<keyword evidence="5 8" id="KW-0812">Transmembrane</keyword>
<dbReference type="Pfam" id="PF02632">
    <property type="entry name" value="BioY"/>
    <property type="match status" value="1"/>
</dbReference>
<evidence type="ECO:0000256" key="1">
    <source>
        <dbReference type="ARBA" id="ARBA00004651"/>
    </source>
</evidence>
<evidence type="ECO:0000256" key="3">
    <source>
        <dbReference type="ARBA" id="ARBA00022448"/>
    </source>
</evidence>
<evidence type="ECO:0000256" key="8">
    <source>
        <dbReference type="SAM" id="Phobius"/>
    </source>
</evidence>
<evidence type="ECO:0000256" key="7">
    <source>
        <dbReference type="ARBA" id="ARBA00023136"/>
    </source>
</evidence>
<feature type="transmembrane region" description="Helical" evidence="8">
    <location>
        <begin position="138"/>
        <end position="160"/>
    </location>
</feature>
<evidence type="ECO:0000256" key="6">
    <source>
        <dbReference type="ARBA" id="ARBA00022989"/>
    </source>
</evidence>
<keyword evidence="4" id="KW-1003">Cell membrane</keyword>
<dbReference type="Gene3D" id="1.10.1760.20">
    <property type="match status" value="1"/>
</dbReference>
<keyword evidence="6 8" id="KW-1133">Transmembrane helix</keyword>
<dbReference type="RefSeq" id="WP_380028274.1">
    <property type="nucleotide sequence ID" value="NZ_JBHSHC010000138.1"/>
</dbReference>
<comment type="similarity">
    <text evidence="2">Belongs to the BioY family.</text>
</comment>
<gene>
    <name evidence="9" type="ORF">ACFO8Q_19825</name>
</gene>
<dbReference type="PIRSF" id="PIRSF016661">
    <property type="entry name" value="BioY"/>
    <property type="match status" value="1"/>
</dbReference>
<organism evidence="9 10">
    <name type="scientific">Effusibacillus consociatus</name>
    <dbReference type="NCBI Taxonomy" id="1117041"/>
    <lineage>
        <taxon>Bacteria</taxon>
        <taxon>Bacillati</taxon>
        <taxon>Bacillota</taxon>
        <taxon>Bacilli</taxon>
        <taxon>Bacillales</taxon>
        <taxon>Alicyclobacillaceae</taxon>
        <taxon>Effusibacillus</taxon>
    </lineage>
</organism>
<dbReference type="Proteomes" id="UP001596002">
    <property type="component" value="Unassembled WGS sequence"/>
</dbReference>
<feature type="transmembrane region" description="Helical" evidence="8">
    <location>
        <begin position="52"/>
        <end position="69"/>
    </location>
</feature>
<feature type="non-terminal residue" evidence="9">
    <location>
        <position position="1"/>
    </location>
</feature>
<evidence type="ECO:0000256" key="5">
    <source>
        <dbReference type="ARBA" id="ARBA00022692"/>
    </source>
</evidence>
<dbReference type="PANTHER" id="PTHR34295">
    <property type="entry name" value="BIOTIN TRANSPORTER BIOY"/>
    <property type="match status" value="1"/>
</dbReference>
<feature type="transmembrane region" description="Helical" evidence="8">
    <location>
        <begin position="109"/>
        <end position="126"/>
    </location>
</feature>
<evidence type="ECO:0000313" key="9">
    <source>
        <dbReference type="EMBL" id="MFC4769583.1"/>
    </source>
</evidence>
<reference evidence="10" key="1">
    <citation type="journal article" date="2019" name="Int. J. Syst. Evol. Microbiol.">
        <title>The Global Catalogue of Microorganisms (GCM) 10K type strain sequencing project: providing services to taxonomists for standard genome sequencing and annotation.</title>
        <authorList>
            <consortium name="The Broad Institute Genomics Platform"/>
            <consortium name="The Broad Institute Genome Sequencing Center for Infectious Disease"/>
            <person name="Wu L."/>
            <person name="Ma J."/>
        </authorList>
    </citation>
    <scope>NUCLEOTIDE SEQUENCE [LARGE SCALE GENOMIC DNA]</scope>
    <source>
        <strain evidence="10">WYCCWR 12678</strain>
    </source>
</reference>
<evidence type="ECO:0000256" key="2">
    <source>
        <dbReference type="ARBA" id="ARBA00010692"/>
    </source>
</evidence>
<feature type="transmembrane region" description="Helical" evidence="8">
    <location>
        <begin position="76"/>
        <end position="97"/>
    </location>
</feature>
<keyword evidence="10" id="KW-1185">Reference proteome</keyword>
<sequence>SRLTDFIPFCALSEAKGMGIKMNKWTIRGLVFSALFAAIIMALSYLQIPLQYLPITFATLGIMLAGSILGARYGFLAVLLVVGLLAAGLPVLAGKGGTGLTRILGPSGGFIWAYPFSALLIGYFAQRIRQDRFTFVKLVGINFLFGSLFLYPSGVAWLAYKLQFPAQKALAVGMWPFLPGDLIKALICAGVTVAVWRVYPPERITGGSLSR</sequence>
<keyword evidence="7 8" id="KW-0472">Membrane</keyword>
<keyword evidence="3" id="KW-0813">Transport</keyword>